<comment type="caution">
    <text evidence="11">The sequence shown here is derived from an EMBL/GenBank/DDBJ whole genome shotgun (WGS) entry which is preliminary data.</text>
</comment>
<proteinExistence type="inferred from homology"/>
<keyword evidence="4" id="KW-0812">Transmembrane</keyword>
<evidence type="ECO:0000256" key="9">
    <source>
        <dbReference type="ARBA" id="ARBA00023180"/>
    </source>
</evidence>
<evidence type="ECO:0000256" key="8">
    <source>
        <dbReference type="ARBA" id="ARBA00023136"/>
    </source>
</evidence>
<dbReference type="GO" id="GO:0009247">
    <property type="term" value="P:glycolipid biosynthetic process"/>
    <property type="evidence" value="ECO:0007669"/>
    <property type="project" value="InterPro"/>
</dbReference>
<feature type="region of interest" description="Disordered" evidence="10">
    <location>
        <begin position="1"/>
        <end position="42"/>
    </location>
</feature>
<keyword evidence="12" id="KW-1185">Reference proteome</keyword>
<dbReference type="PANTHER" id="PTHR14647:SF87">
    <property type="entry name" value="PUTATIVE-RELATED"/>
    <property type="match status" value="1"/>
</dbReference>
<keyword evidence="3" id="KW-0808">Transferase</keyword>
<keyword evidence="8" id="KW-0472">Membrane</keyword>
<dbReference type="GO" id="GO:0001733">
    <property type="term" value="F:galactosylceramide sulfotransferase activity"/>
    <property type="evidence" value="ECO:0007669"/>
    <property type="project" value="InterPro"/>
</dbReference>
<dbReference type="InterPro" id="IPR009729">
    <property type="entry name" value="Gal-3-0_sulfotransfrase"/>
</dbReference>
<name>A0A8J5CW80_CHIOP</name>
<feature type="compositionally biased region" description="Basic and acidic residues" evidence="10">
    <location>
        <begin position="17"/>
        <end position="42"/>
    </location>
</feature>
<feature type="compositionally biased region" description="Polar residues" evidence="10">
    <location>
        <begin position="1"/>
        <end position="12"/>
    </location>
</feature>
<dbReference type="EMBL" id="JACEEZ010008617">
    <property type="protein sequence ID" value="KAG0723106.1"/>
    <property type="molecule type" value="Genomic_DNA"/>
</dbReference>
<gene>
    <name evidence="11" type="primary">GAL3ST1_2</name>
    <name evidence="11" type="ORF">GWK47_043256</name>
</gene>
<dbReference type="Gene3D" id="3.40.50.300">
    <property type="entry name" value="P-loop containing nucleotide triphosphate hydrolases"/>
    <property type="match status" value="1"/>
</dbReference>
<keyword evidence="5" id="KW-0735">Signal-anchor</keyword>
<evidence type="ECO:0000256" key="2">
    <source>
        <dbReference type="ARBA" id="ARBA00008124"/>
    </source>
</evidence>
<protein>
    <submittedName>
        <fullName evidence="11">Galactosylceramide sulfotransferase</fullName>
    </submittedName>
</protein>
<dbReference type="PANTHER" id="PTHR14647">
    <property type="entry name" value="GALACTOSE-3-O-SULFOTRANSFERASE"/>
    <property type="match status" value="1"/>
</dbReference>
<evidence type="ECO:0000313" key="11">
    <source>
        <dbReference type="EMBL" id="KAG0723106.1"/>
    </source>
</evidence>
<keyword evidence="7" id="KW-0333">Golgi apparatus</keyword>
<dbReference type="Pfam" id="PF06990">
    <property type="entry name" value="Gal-3-0_sulfotr"/>
    <property type="match status" value="2"/>
</dbReference>
<evidence type="ECO:0000256" key="1">
    <source>
        <dbReference type="ARBA" id="ARBA00004323"/>
    </source>
</evidence>
<dbReference type="InterPro" id="IPR027417">
    <property type="entry name" value="P-loop_NTPase"/>
</dbReference>
<evidence type="ECO:0000256" key="10">
    <source>
        <dbReference type="SAM" id="MobiDB-lite"/>
    </source>
</evidence>
<sequence length="274" mass="30402">MRSTPPSQSWRTCLSAEGRRSSSEEQEKTSERGGQTREEAREFQAGEGGVMRVLQCLRPRLCRPQGAGVRVVAAGAAVPGALLMNGMQPNPKKPRWMEVNSCSPRTNIAFLKTHKCASSAVQNILLRYGDKHDLNFALPDRGNYFGIGGFSFNAGMMLSSPLNKLTPNIFAIHTKWDHAETSTGLTIDQHVTQMAVNGTRIAGYLGYNQMTWDFGIPREDLNNLTAVHELVREADDHFGLVMVSDRMEESLVLLAQYLCWELSDVLVLSFNSPQ</sequence>
<evidence type="ECO:0000256" key="7">
    <source>
        <dbReference type="ARBA" id="ARBA00023034"/>
    </source>
</evidence>
<evidence type="ECO:0000256" key="6">
    <source>
        <dbReference type="ARBA" id="ARBA00022989"/>
    </source>
</evidence>
<dbReference type="Proteomes" id="UP000770661">
    <property type="component" value="Unassembled WGS sequence"/>
</dbReference>
<keyword evidence="9" id="KW-0325">Glycoprotein</keyword>
<keyword evidence="6" id="KW-1133">Transmembrane helix</keyword>
<evidence type="ECO:0000256" key="5">
    <source>
        <dbReference type="ARBA" id="ARBA00022968"/>
    </source>
</evidence>
<evidence type="ECO:0000256" key="3">
    <source>
        <dbReference type="ARBA" id="ARBA00022679"/>
    </source>
</evidence>
<organism evidence="11 12">
    <name type="scientific">Chionoecetes opilio</name>
    <name type="common">Atlantic snow crab</name>
    <name type="synonym">Cancer opilio</name>
    <dbReference type="NCBI Taxonomy" id="41210"/>
    <lineage>
        <taxon>Eukaryota</taxon>
        <taxon>Metazoa</taxon>
        <taxon>Ecdysozoa</taxon>
        <taxon>Arthropoda</taxon>
        <taxon>Crustacea</taxon>
        <taxon>Multicrustacea</taxon>
        <taxon>Malacostraca</taxon>
        <taxon>Eumalacostraca</taxon>
        <taxon>Eucarida</taxon>
        <taxon>Decapoda</taxon>
        <taxon>Pleocyemata</taxon>
        <taxon>Brachyura</taxon>
        <taxon>Eubrachyura</taxon>
        <taxon>Majoidea</taxon>
        <taxon>Majidae</taxon>
        <taxon>Chionoecetes</taxon>
    </lineage>
</organism>
<comment type="subcellular location">
    <subcellularLocation>
        <location evidence="1">Golgi apparatus membrane</location>
        <topology evidence="1">Single-pass type II membrane protein</topology>
    </subcellularLocation>
</comment>
<evidence type="ECO:0000256" key="4">
    <source>
        <dbReference type="ARBA" id="ARBA00022692"/>
    </source>
</evidence>
<accession>A0A8J5CW80</accession>
<dbReference type="AlphaFoldDB" id="A0A8J5CW80"/>
<evidence type="ECO:0000313" key="12">
    <source>
        <dbReference type="Proteomes" id="UP000770661"/>
    </source>
</evidence>
<reference evidence="11" key="1">
    <citation type="submission" date="2020-07" db="EMBL/GenBank/DDBJ databases">
        <title>The High-quality genome of the commercially important snow crab, Chionoecetes opilio.</title>
        <authorList>
            <person name="Jeong J.-H."/>
            <person name="Ryu S."/>
        </authorList>
    </citation>
    <scope>NUCLEOTIDE SEQUENCE</scope>
    <source>
        <strain evidence="11">MADBK_172401_WGS</strain>
        <tissue evidence="11">Digestive gland</tissue>
    </source>
</reference>
<dbReference type="GO" id="GO:0000139">
    <property type="term" value="C:Golgi membrane"/>
    <property type="evidence" value="ECO:0007669"/>
    <property type="project" value="UniProtKB-SubCell"/>
</dbReference>
<comment type="similarity">
    <text evidence="2">Belongs to the galactose-3-O-sulfotransferase family.</text>
</comment>
<dbReference type="OrthoDB" id="514299at2759"/>